<name>A0A832RYI5_9EURY</name>
<evidence type="ECO:0000313" key="3">
    <source>
        <dbReference type="EMBL" id="HIH70257.1"/>
    </source>
</evidence>
<feature type="domain" description="SHSP" evidence="2">
    <location>
        <begin position="67"/>
        <end position="162"/>
    </location>
</feature>
<evidence type="ECO:0000259" key="2">
    <source>
        <dbReference type="PROSITE" id="PS01031"/>
    </source>
</evidence>
<dbReference type="RefSeq" id="WP_276624621.1">
    <property type="nucleotide sequence ID" value="NZ_DUIH01000021.1"/>
</dbReference>
<dbReference type="PROSITE" id="PS01031">
    <property type="entry name" value="SHSP"/>
    <property type="match status" value="1"/>
</dbReference>
<dbReference type="CDD" id="cd00298">
    <property type="entry name" value="ACD_sHsps_p23-like"/>
    <property type="match status" value="1"/>
</dbReference>
<dbReference type="EMBL" id="DUIH01000021">
    <property type="protein sequence ID" value="HIH70257.1"/>
    <property type="molecule type" value="Genomic_DNA"/>
</dbReference>
<dbReference type="InterPro" id="IPR002068">
    <property type="entry name" value="A-crystallin/Hsp20_dom"/>
</dbReference>
<dbReference type="Gene3D" id="2.60.40.790">
    <property type="match status" value="1"/>
</dbReference>
<evidence type="ECO:0000313" key="4">
    <source>
        <dbReference type="Proteomes" id="UP000600363"/>
    </source>
</evidence>
<dbReference type="SUPFAM" id="SSF49764">
    <property type="entry name" value="HSP20-like chaperones"/>
    <property type="match status" value="1"/>
</dbReference>
<dbReference type="InterPro" id="IPR007052">
    <property type="entry name" value="CS_dom"/>
</dbReference>
<dbReference type="Pfam" id="PF04969">
    <property type="entry name" value="CS"/>
    <property type="match status" value="1"/>
</dbReference>
<protein>
    <recommendedName>
        <fullName evidence="2">SHSP domain-containing protein</fullName>
    </recommendedName>
</protein>
<comment type="similarity">
    <text evidence="1">Belongs to the small heat shock protein (HSP20) family.</text>
</comment>
<proteinExistence type="inferred from homology"/>
<dbReference type="AlphaFoldDB" id="A0A832RYI5"/>
<sequence length="162" mass="18239">MDRKPSFEDIVDDLNRLIRMLIESMPAEGLDETVVYGFSIIKRGDEEPIIRKMLPEDEFDEIDDEDLGSGMIEPHIETIEGDDEVYITAEVPNIREEDIEVDVRERVVRITAVSNGGSCSLMSELPCAVDASLAKISYRNDVLEVVLPKQRHPRTGHDSNAP</sequence>
<accession>A0A832RYI5</accession>
<gene>
    <name evidence="3" type="ORF">HA299_06585</name>
</gene>
<evidence type="ECO:0000256" key="1">
    <source>
        <dbReference type="PROSITE-ProRule" id="PRU00285"/>
    </source>
</evidence>
<dbReference type="InterPro" id="IPR008978">
    <property type="entry name" value="HSP20-like_chaperone"/>
</dbReference>
<comment type="caution">
    <text evidence="3">The sequence shown here is derived from an EMBL/GenBank/DDBJ whole genome shotgun (WGS) entry which is preliminary data.</text>
</comment>
<reference evidence="3" key="1">
    <citation type="journal article" date="2020" name="bioRxiv">
        <title>A rank-normalized archaeal taxonomy based on genome phylogeny resolves widespread incomplete and uneven classifications.</title>
        <authorList>
            <person name="Rinke C."/>
            <person name="Chuvochina M."/>
            <person name="Mussig A.J."/>
            <person name="Chaumeil P.-A."/>
            <person name="Waite D.W."/>
            <person name="Whitman W.B."/>
            <person name="Parks D.H."/>
            <person name="Hugenholtz P."/>
        </authorList>
    </citation>
    <scope>NUCLEOTIDE SEQUENCE</scope>
    <source>
        <strain evidence="3">UBA12518</strain>
    </source>
</reference>
<organism evidence="3 4">
    <name type="scientific">Methermicoccus shengliensis</name>
    <dbReference type="NCBI Taxonomy" id="660064"/>
    <lineage>
        <taxon>Archaea</taxon>
        <taxon>Methanobacteriati</taxon>
        <taxon>Methanobacteriota</taxon>
        <taxon>Stenosarchaea group</taxon>
        <taxon>Methanomicrobia</taxon>
        <taxon>Methanosarcinales</taxon>
        <taxon>Methermicoccaceae</taxon>
        <taxon>Methermicoccus</taxon>
    </lineage>
</organism>
<dbReference type="Proteomes" id="UP000600363">
    <property type="component" value="Unassembled WGS sequence"/>
</dbReference>